<reference evidence="2" key="1">
    <citation type="submission" date="2022-11" db="EMBL/GenBank/DDBJ databases">
        <title>Parathalassolutuus dongxingensis gen. nov., sp. nov., a novel member of family Oceanospirillaceae isolated from a coastal shrimp pond in Guangxi, China.</title>
        <authorList>
            <person name="Chen H."/>
        </authorList>
    </citation>
    <scope>NUCLEOTIDE SEQUENCE</scope>
    <source>
        <strain evidence="2">G-43</strain>
    </source>
</reference>
<proteinExistence type="predicted"/>
<name>A0A9X3IT22_9GAMM</name>
<evidence type="ECO:0000313" key="2">
    <source>
        <dbReference type="EMBL" id="MCY0964748.1"/>
    </source>
</evidence>
<dbReference type="GO" id="GO:0051536">
    <property type="term" value="F:iron-sulfur cluster binding"/>
    <property type="evidence" value="ECO:0007669"/>
    <property type="project" value="InterPro"/>
</dbReference>
<dbReference type="SUPFAM" id="SSF54292">
    <property type="entry name" value="2Fe-2S ferredoxin-like"/>
    <property type="match status" value="1"/>
</dbReference>
<dbReference type="PROSITE" id="PS51085">
    <property type="entry name" value="2FE2S_FER_2"/>
    <property type="match status" value="1"/>
</dbReference>
<feature type="domain" description="2Fe-2S ferredoxin-type" evidence="1">
    <location>
        <begin position="15"/>
        <end position="106"/>
    </location>
</feature>
<accession>A0A9X3IT22</accession>
<protein>
    <submittedName>
        <fullName evidence="2">2Fe-2S iron-sulfur cluster-binding protein</fullName>
    </submittedName>
</protein>
<keyword evidence="3" id="KW-1185">Reference proteome</keyword>
<dbReference type="Proteomes" id="UP001150830">
    <property type="component" value="Unassembled WGS sequence"/>
</dbReference>
<dbReference type="Gene3D" id="3.10.20.30">
    <property type="match status" value="1"/>
</dbReference>
<dbReference type="RefSeq" id="WP_283172966.1">
    <property type="nucleotide sequence ID" value="NZ_JAPNOA010000019.1"/>
</dbReference>
<dbReference type="InterPro" id="IPR036010">
    <property type="entry name" value="2Fe-2S_ferredoxin-like_sf"/>
</dbReference>
<comment type="caution">
    <text evidence="2">The sequence shown here is derived from an EMBL/GenBank/DDBJ whole genome shotgun (WGS) entry which is preliminary data.</text>
</comment>
<gene>
    <name evidence="2" type="ORF">OUO13_06085</name>
</gene>
<evidence type="ECO:0000313" key="3">
    <source>
        <dbReference type="Proteomes" id="UP001150830"/>
    </source>
</evidence>
<dbReference type="InterPro" id="IPR001041">
    <property type="entry name" value="2Fe-2S_ferredoxin-type"/>
</dbReference>
<sequence>MINNNKECDQAARAHQIRVVNASKGFVSREDTNLLVSMERANQSHVLVGCRGGGCGKCRIQVLEGDYQSKKMSRAHIHPGEPEQGIVLACRIFARSDLTIQPLAAEH</sequence>
<dbReference type="InterPro" id="IPR012675">
    <property type="entry name" value="Beta-grasp_dom_sf"/>
</dbReference>
<dbReference type="AlphaFoldDB" id="A0A9X3IT22"/>
<dbReference type="Pfam" id="PF00111">
    <property type="entry name" value="Fer2"/>
    <property type="match status" value="1"/>
</dbReference>
<organism evidence="2 3">
    <name type="scientific">Parathalassolituus penaei</name>
    <dbReference type="NCBI Taxonomy" id="2997323"/>
    <lineage>
        <taxon>Bacteria</taxon>
        <taxon>Pseudomonadati</taxon>
        <taxon>Pseudomonadota</taxon>
        <taxon>Gammaproteobacteria</taxon>
        <taxon>Oceanospirillales</taxon>
        <taxon>Oceanospirillaceae</taxon>
        <taxon>Parathalassolituus</taxon>
    </lineage>
</organism>
<dbReference type="EMBL" id="JAPNOA010000019">
    <property type="protein sequence ID" value="MCY0964748.1"/>
    <property type="molecule type" value="Genomic_DNA"/>
</dbReference>
<evidence type="ECO:0000259" key="1">
    <source>
        <dbReference type="PROSITE" id="PS51085"/>
    </source>
</evidence>